<proteinExistence type="predicted"/>
<name>A0AAN9T847_9HEMI</name>
<gene>
    <name evidence="1" type="ORF">V9T40_010995</name>
</gene>
<accession>A0AAN9T847</accession>
<evidence type="ECO:0000313" key="2">
    <source>
        <dbReference type="Proteomes" id="UP001367676"/>
    </source>
</evidence>
<reference evidence="1 2" key="1">
    <citation type="submission" date="2024-03" db="EMBL/GenBank/DDBJ databases">
        <title>Adaptation during the transition from Ophiocordyceps entomopathogen to insect associate is accompanied by gene loss and intensified selection.</title>
        <authorList>
            <person name="Ward C.M."/>
            <person name="Onetto C.A."/>
            <person name="Borneman A.R."/>
        </authorList>
    </citation>
    <scope>NUCLEOTIDE SEQUENCE [LARGE SCALE GENOMIC DNA]</scope>
    <source>
        <strain evidence="1">AWRI1</strain>
        <tissue evidence="1">Single Adult Female</tissue>
    </source>
</reference>
<dbReference type="AlphaFoldDB" id="A0AAN9T847"/>
<keyword evidence="2" id="KW-1185">Reference proteome</keyword>
<sequence length="144" mass="16631">MTSHRKKIKEPEDNLHWYLWDSLENDLSTNLREKTNTNQAKVVIVEMIEGLLNKVLQSLTELWSHTLHQTINIQFLFDVKYLYTLLVPIENNGLYGLLINNKPRIVVNQQTDNASDPNVAYNGGINVPWFPLLPVTTLYPSGRE</sequence>
<organism evidence="1 2">
    <name type="scientific">Parthenolecanium corni</name>
    <dbReference type="NCBI Taxonomy" id="536013"/>
    <lineage>
        <taxon>Eukaryota</taxon>
        <taxon>Metazoa</taxon>
        <taxon>Ecdysozoa</taxon>
        <taxon>Arthropoda</taxon>
        <taxon>Hexapoda</taxon>
        <taxon>Insecta</taxon>
        <taxon>Pterygota</taxon>
        <taxon>Neoptera</taxon>
        <taxon>Paraneoptera</taxon>
        <taxon>Hemiptera</taxon>
        <taxon>Sternorrhyncha</taxon>
        <taxon>Coccoidea</taxon>
        <taxon>Coccidae</taxon>
        <taxon>Parthenolecanium</taxon>
    </lineage>
</organism>
<protein>
    <submittedName>
        <fullName evidence="1">Uncharacterized protein</fullName>
    </submittedName>
</protein>
<comment type="caution">
    <text evidence="1">The sequence shown here is derived from an EMBL/GenBank/DDBJ whole genome shotgun (WGS) entry which is preliminary data.</text>
</comment>
<dbReference type="Proteomes" id="UP001367676">
    <property type="component" value="Unassembled WGS sequence"/>
</dbReference>
<dbReference type="EMBL" id="JBBCAQ010000037">
    <property type="protein sequence ID" value="KAK7573804.1"/>
    <property type="molecule type" value="Genomic_DNA"/>
</dbReference>
<evidence type="ECO:0000313" key="1">
    <source>
        <dbReference type="EMBL" id="KAK7573804.1"/>
    </source>
</evidence>